<dbReference type="InterPro" id="IPR014036">
    <property type="entry name" value="DeoR-like_C"/>
</dbReference>
<dbReference type="Pfam" id="PF08220">
    <property type="entry name" value="HTH_DeoR"/>
    <property type="match status" value="1"/>
</dbReference>
<dbReference type="SMART" id="SM00420">
    <property type="entry name" value="HTH_DEOR"/>
    <property type="match status" value="1"/>
</dbReference>
<dbReference type="Pfam" id="PF00455">
    <property type="entry name" value="DeoRC"/>
    <property type="match status" value="1"/>
</dbReference>
<dbReference type="PANTHER" id="PTHR30363">
    <property type="entry name" value="HTH-TYPE TRANSCRIPTIONAL REGULATOR SRLR-RELATED"/>
    <property type="match status" value="1"/>
</dbReference>
<dbReference type="GO" id="GO:0003677">
    <property type="term" value="F:DNA binding"/>
    <property type="evidence" value="ECO:0007669"/>
    <property type="project" value="UniProtKB-KW"/>
</dbReference>
<proteinExistence type="predicted"/>
<evidence type="ECO:0000313" key="6">
    <source>
        <dbReference type="EMBL" id="QDT55551.1"/>
    </source>
</evidence>
<dbReference type="InParanoid" id="A0A517SHF3"/>
<feature type="domain" description="HTH deoR-type" evidence="5">
    <location>
        <begin position="5"/>
        <end position="60"/>
    </location>
</feature>
<keyword evidence="2" id="KW-0805">Transcription regulation</keyword>
<evidence type="ECO:0000256" key="3">
    <source>
        <dbReference type="ARBA" id="ARBA00023125"/>
    </source>
</evidence>
<name>A0A517SHF3_9PLAN</name>
<dbReference type="SMART" id="SM01134">
    <property type="entry name" value="DeoRC"/>
    <property type="match status" value="1"/>
</dbReference>
<dbReference type="InterPro" id="IPR050313">
    <property type="entry name" value="Carb_Metab_HTH_regulators"/>
</dbReference>
<dbReference type="InterPro" id="IPR018356">
    <property type="entry name" value="Tscrpt_reg_HTH_DeoR_CS"/>
</dbReference>
<protein>
    <submittedName>
        <fullName evidence="6">HTH-type transcriptional regulator UlaR</fullName>
    </submittedName>
</protein>
<evidence type="ECO:0000259" key="5">
    <source>
        <dbReference type="PROSITE" id="PS51000"/>
    </source>
</evidence>
<gene>
    <name evidence="6" type="primary">ulaR</name>
    <name evidence="6" type="ORF">Pan44_35950</name>
</gene>
<dbReference type="InterPro" id="IPR001034">
    <property type="entry name" value="DeoR_HTH"/>
</dbReference>
<keyword evidence="7" id="KW-1185">Reference proteome</keyword>
<keyword evidence="3" id="KW-0238">DNA-binding</keyword>
<dbReference type="PROSITE" id="PS00894">
    <property type="entry name" value="HTH_DEOR_1"/>
    <property type="match status" value="1"/>
</dbReference>
<evidence type="ECO:0000256" key="4">
    <source>
        <dbReference type="ARBA" id="ARBA00023163"/>
    </source>
</evidence>
<dbReference type="InterPro" id="IPR036390">
    <property type="entry name" value="WH_DNA-bd_sf"/>
</dbReference>
<sequence length="253" mass="27217">MAVLLDQRRDIILQLIESQGFASLQSLSEATGASESTLRRDLELLDRNGQIRRARGGAAYVGESLTPFEVRRERASAEKQRLGLRAADLIQPGETVLLDGGTTTLEVARNLAGKSLQVVTNSLPIVSILAGAPEIELIFLGGYLYPKTGVTLGPLTTAALERIKARRLVLSAGGMTPEGLFNSNSLLVDAERKMIEAADEIVVLADGTKFGHSELAFLCGWDAVDRIVVDGAPPPEWRNVFDDHGVAVELTTK</sequence>
<dbReference type="FunCoup" id="A0A517SHF3">
    <property type="interactions" value="40"/>
</dbReference>
<dbReference type="Proteomes" id="UP000315700">
    <property type="component" value="Chromosome"/>
</dbReference>
<evidence type="ECO:0000256" key="2">
    <source>
        <dbReference type="ARBA" id="ARBA00023015"/>
    </source>
</evidence>
<evidence type="ECO:0000313" key="7">
    <source>
        <dbReference type="Proteomes" id="UP000315700"/>
    </source>
</evidence>
<dbReference type="GO" id="GO:0003700">
    <property type="term" value="F:DNA-binding transcription factor activity"/>
    <property type="evidence" value="ECO:0007669"/>
    <property type="project" value="InterPro"/>
</dbReference>
<accession>A0A517SHF3</accession>
<dbReference type="PANTHER" id="PTHR30363:SF4">
    <property type="entry name" value="GLYCEROL-3-PHOSPHATE REGULON REPRESSOR"/>
    <property type="match status" value="1"/>
</dbReference>
<dbReference type="PROSITE" id="PS51000">
    <property type="entry name" value="HTH_DEOR_2"/>
    <property type="match status" value="1"/>
</dbReference>
<dbReference type="SUPFAM" id="SSF100950">
    <property type="entry name" value="NagB/RpiA/CoA transferase-like"/>
    <property type="match status" value="1"/>
</dbReference>
<dbReference type="InterPro" id="IPR037171">
    <property type="entry name" value="NagB/RpiA_transferase-like"/>
</dbReference>
<dbReference type="KEGG" id="ccos:Pan44_35950"/>
<dbReference type="EMBL" id="CP036271">
    <property type="protein sequence ID" value="QDT55551.1"/>
    <property type="molecule type" value="Genomic_DNA"/>
</dbReference>
<evidence type="ECO:0000256" key="1">
    <source>
        <dbReference type="ARBA" id="ARBA00022491"/>
    </source>
</evidence>
<keyword evidence="1" id="KW-0678">Repressor</keyword>
<dbReference type="SUPFAM" id="SSF46785">
    <property type="entry name" value="Winged helix' DNA-binding domain"/>
    <property type="match status" value="1"/>
</dbReference>
<keyword evidence="4" id="KW-0804">Transcription</keyword>
<organism evidence="6 7">
    <name type="scientific">Caulifigura coniformis</name>
    <dbReference type="NCBI Taxonomy" id="2527983"/>
    <lineage>
        <taxon>Bacteria</taxon>
        <taxon>Pseudomonadati</taxon>
        <taxon>Planctomycetota</taxon>
        <taxon>Planctomycetia</taxon>
        <taxon>Planctomycetales</taxon>
        <taxon>Planctomycetaceae</taxon>
        <taxon>Caulifigura</taxon>
    </lineage>
</organism>
<dbReference type="AlphaFoldDB" id="A0A517SHF3"/>
<reference evidence="6 7" key="1">
    <citation type="submission" date="2019-02" db="EMBL/GenBank/DDBJ databases">
        <title>Deep-cultivation of Planctomycetes and their phenomic and genomic characterization uncovers novel biology.</title>
        <authorList>
            <person name="Wiegand S."/>
            <person name="Jogler M."/>
            <person name="Boedeker C."/>
            <person name="Pinto D."/>
            <person name="Vollmers J."/>
            <person name="Rivas-Marin E."/>
            <person name="Kohn T."/>
            <person name="Peeters S.H."/>
            <person name="Heuer A."/>
            <person name="Rast P."/>
            <person name="Oberbeckmann S."/>
            <person name="Bunk B."/>
            <person name="Jeske O."/>
            <person name="Meyerdierks A."/>
            <person name="Storesund J.E."/>
            <person name="Kallscheuer N."/>
            <person name="Luecker S."/>
            <person name="Lage O.M."/>
            <person name="Pohl T."/>
            <person name="Merkel B.J."/>
            <person name="Hornburger P."/>
            <person name="Mueller R.-W."/>
            <person name="Bruemmer F."/>
            <person name="Labrenz M."/>
            <person name="Spormann A.M."/>
            <person name="Op den Camp H."/>
            <person name="Overmann J."/>
            <person name="Amann R."/>
            <person name="Jetten M.S.M."/>
            <person name="Mascher T."/>
            <person name="Medema M.H."/>
            <person name="Devos D.P."/>
            <person name="Kaster A.-K."/>
            <person name="Ovreas L."/>
            <person name="Rohde M."/>
            <person name="Galperin M.Y."/>
            <person name="Jogler C."/>
        </authorList>
    </citation>
    <scope>NUCLEOTIDE SEQUENCE [LARGE SCALE GENOMIC DNA]</scope>
    <source>
        <strain evidence="6 7">Pan44</strain>
    </source>
</reference>